<keyword evidence="2" id="KW-1185">Reference proteome</keyword>
<accession>A0A061GRC3</accession>
<proteinExistence type="predicted"/>
<dbReference type="HOGENOM" id="CLU_1743833_0_0_1"/>
<reference evidence="1 2" key="1">
    <citation type="journal article" date="2013" name="Genome Biol.">
        <title>The genome sequence of the most widely cultivated cacao type and its use to identify candidate genes regulating pod color.</title>
        <authorList>
            <person name="Motamayor J.C."/>
            <person name="Mockaitis K."/>
            <person name="Schmutz J."/>
            <person name="Haiminen N."/>
            <person name="Iii D.L."/>
            <person name="Cornejo O."/>
            <person name="Findley S.D."/>
            <person name="Zheng P."/>
            <person name="Utro F."/>
            <person name="Royaert S."/>
            <person name="Saski C."/>
            <person name="Jenkins J."/>
            <person name="Podicheti R."/>
            <person name="Zhao M."/>
            <person name="Scheffler B.E."/>
            <person name="Stack J.C."/>
            <person name="Feltus F.A."/>
            <person name="Mustiga G.M."/>
            <person name="Amores F."/>
            <person name="Phillips W."/>
            <person name="Marelli J.P."/>
            <person name="May G.D."/>
            <person name="Shapiro H."/>
            <person name="Ma J."/>
            <person name="Bustamante C.D."/>
            <person name="Schnell R.J."/>
            <person name="Main D."/>
            <person name="Gilbert D."/>
            <person name="Parida L."/>
            <person name="Kuhn D.N."/>
        </authorList>
    </citation>
    <scope>NUCLEOTIDE SEQUENCE [LARGE SCALE GENOMIC DNA]</scope>
    <source>
        <strain evidence="2">cv. Matina 1-6</strain>
    </source>
</reference>
<dbReference type="Gramene" id="EOY31968">
    <property type="protein sequence ID" value="EOY31968"/>
    <property type="gene ID" value="TCM_039339"/>
</dbReference>
<name>A0A061GRC3_THECC</name>
<gene>
    <name evidence="1" type="ORF">TCM_039339</name>
</gene>
<dbReference type="InParanoid" id="A0A061GRC3"/>
<dbReference type="eggNOG" id="KOG4585">
    <property type="taxonomic scope" value="Eukaryota"/>
</dbReference>
<dbReference type="EMBL" id="CM001887">
    <property type="protein sequence ID" value="EOY31968.1"/>
    <property type="molecule type" value="Genomic_DNA"/>
</dbReference>
<evidence type="ECO:0008006" key="3">
    <source>
        <dbReference type="Google" id="ProtNLM"/>
    </source>
</evidence>
<organism evidence="1 2">
    <name type="scientific">Theobroma cacao</name>
    <name type="common">Cacao</name>
    <name type="synonym">Cocoa</name>
    <dbReference type="NCBI Taxonomy" id="3641"/>
    <lineage>
        <taxon>Eukaryota</taxon>
        <taxon>Viridiplantae</taxon>
        <taxon>Streptophyta</taxon>
        <taxon>Embryophyta</taxon>
        <taxon>Tracheophyta</taxon>
        <taxon>Spermatophyta</taxon>
        <taxon>Magnoliopsida</taxon>
        <taxon>eudicotyledons</taxon>
        <taxon>Gunneridae</taxon>
        <taxon>Pentapetalae</taxon>
        <taxon>rosids</taxon>
        <taxon>malvids</taxon>
        <taxon>Malvales</taxon>
        <taxon>Malvaceae</taxon>
        <taxon>Byttnerioideae</taxon>
        <taxon>Theobroma</taxon>
    </lineage>
</organism>
<evidence type="ECO:0000313" key="2">
    <source>
        <dbReference type="Proteomes" id="UP000026915"/>
    </source>
</evidence>
<dbReference type="AlphaFoldDB" id="A0A061GRC3"/>
<protein>
    <recommendedName>
        <fullName evidence="3">DDE Tnp4 domain-containing protein</fullName>
    </recommendedName>
</protein>
<sequence length="150" mass="17287">MGHTSGLSWEGSVVDGKVLRDALKRRNRLKVPHGKLSYDNGKGFLAPFGGQRYHLNEWRQGHEPSSLEEFFNRKHAVARNVIEMCFGLLKIREMSFDPIKVDLGEYIETNIAVDDDFISTMDPTDVWGNLRMELANQMFNEWQASRQNDD</sequence>
<evidence type="ECO:0000313" key="1">
    <source>
        <dbReference type="EMBL" id="EOY31968.1"/>
    </source>
</evidence>
<dbReference type="OMA" id="FICREME"/>
<dbReference type="Proteomes" id="UP000026915">
    <property type="component" value="Chromosome 9"/>
</dbReference>